<organism evidence="2 3">
    <name type="scientific">Pantoea dispersa</name>
    <dbReference type="NCBI Taxonomy" id="59814"/>
    <lineage>
        <taxon>Bacteria</taxon>
        <taxon>Pseudomonadati</taxon>
        <taxon>Pseudomonadota</taxon>
        <taxon>Gammaproteobacteria</taxon>
        <taxon>Enterobacterales</taxon>
        <taxon>Erwiniaceae</taxon>
        <taxon>Pantoea</taxon>
    </lineage>
</organism>
<dbReference type="EMBL" id="LDSE01000019">
    <property type="protein sequence ID" value="KTS67977.1"/>
    <property type="molecule type" value="Genomic_DNA"/>
</dbReference>
<proteinExistence type="predicted"/>
<dbReference type="InterPro" id="IPR036709">
    <property type="entry name" value="Autotransporte_beta_dom_sf"/>
</dbReference>
<sequence length="229" mass="24616">MWQNSQRTGQRLLALAFSGGWLLVAALPAHAWDQASESSAPDYNAILAEKISSNHLMLTENRDSDLLDAALNPPGGGMALHSETASVGNSPLVNRYSAGWNLPMNDRLRTGPVAQFAVDDSTLSCAACAPVDRNNAEHIASLGWRVDSSFGWISPWAQVSYSHQLSFDGTAAPRDRPEEMNRETNWMDVSVGARLPLGQNMAAFASFAQTGAVSSGEQFIYNLGVSASF</sequence>
<evidence type="ECO:0000313" key="3">
    <source>
        <dbReference type="Proteomes" id="UP000071979"/>
    </source>
</evidence>
<reference evidence="2 3" key="1">
    <citation type="journal article" date="2016" name="Front. Microbiol.">
        <title>Genomic Resource of Rice Seed Associated Bacteria.</title>
        <authorList>
            <person name="Midha S."/>
            <person name="Bansal K."/>
            <person name="Sharma S."/>
            <person name="Kumar N."/>
            <person name="Patil P.P."/>
            <person name="Chaudhry V."/>
            <person name="Patil P.B."/>
        </authorList>
    </citation>
    <scope>NUCLEOTIDE SEQUENCE [LARGE SCALE GENOMIC DNA]</scope>
    <source>
        <strain evidence="2 3">SA3</strain>
    </source>
</reference>
<dbReference type="RefSeq" id="WP_058775605.1">
    <property type="nucleotide sequence ID" value="NZ_CP106660.1"/>
</dbReference>
<dbReference type="SUPFAM" id="SSF103515">
    <property type="entry name" value="Autotransporter"/>
    <property type="match status" value="1"/>
</dbReference>
<protein>
    <submittedName>
        <fullName evidence="2">Autotransporter</fullName>
    </submittedName>
</protein>
<dbReference type="Proteomes" id="UP000071979">
    <property type="component" value="Unassembled WGS sequence"/>
</dbReference>
<feature type="chain" id="PRO_5034831545" evidence="1">
    <location>
        <begin position="32"/>
        <end position="229"/>
    </location>
</feature>
<gene>
    <name evidence="2" type="ORF">SA3R_09545</name>
</gene>
<evidence type="ECO:0000256" key="1">
    <source>
        <dbReference type="SAM" id="SignalP"/>
    </source>
</evidence>
<dbReference type="AlphaFoldDB" id="A0A8E1V8F8"/>
<evidence type="ECO:0000313" key="2">
    <source>
        <dbReference type="EMBL" id="KTS67977.1"/>
    </source>
</evidence>
<name>A0A8E1V8F8_9GAMM</name>
<comment type="caution">
    <text evidence="2">The sequence shown here is derived from an EMBL/GenBank/DDBJ whole genome shotgun (WGS) entry which is preliminary data.</text>
</comment>
<feature type="signal peptide" evidence="1">
    <location>
        <begin position="1"/>
        <end position="31"/>
    </location>
</feature>
<dbReference type="Gene3D" id="2.40.128.130">
    <property type="entry name" value="Autotransporter beta-domain"/>
    <property type="match status" value="1"/>
</dbReference>
<accession>A0A8E1V8F8</accession>
<keyword evidence="1" id="KW-0732">Signal</keyword>